<dbReference type="OrthoDB" id="9796020at2"/>
<evidence type="ECO:0000256" key="3">
    <source>
        <dbReference type="ARBA" id="ARBA00022801"/>
    </source>
</evidence>
<organism evidence="7 8">
    <name type="scientific">Rhodoplanes elegans</name>
    <dbReference type="NCBI Taxonomy" id="29408"/>
    <lineage>
        <taxon>Bacteria</taxon>
        <taxon>Pseudomonadati</taxon>
        <taxon>Pseudomonadota</taxon>
        <taxon>Alphaproteobacteria</taxon>
        <taxon>Hyphomicrobiales</taxon>
        <taxon>Nitrobacteraceae</taxon>
        <taxon>Rhodoplanes</taxon>
    </lineage>
</organism>
<dbReference type="SUPFAM" id="SSF51338">
    <property type="entry name" value="Composite domain of metallo-dependent hydrolases"/>
    <property type="match status" value="1"/>
</dbReference>
<dbReference type="PANTHER" id="PTHR11271:SF48">
    <property type="entry name" value="AMIDOHYDROLASE-RELATED DOMAIN-CONTAINING PROTEIN"/>
    <property type="match status" value="1"/>
</dbReference>
<dbReference type="SUPFAM" id="SSF51556">
    <property type="entry name" value="Metallo-dependent hydrolases"/>
    <property type="match status" value="1"/>
</dbReference>
<dbReference type="PANTHER" id="PTHR11271">
    <property type="entry name" value="GUANINE DEAMINASE"/>
    <property type="match status" value="1"/>
</dbReference>
<keyword evidence="3" id="KW-0378">Hydrolase</keyword>
<evidence type="ECO:0000256" key="1">
    <source>
        <dbReference type="ARBA" id="ARBA00001947"/>
    </source>
</evidence>
<dbReference type="AlphaFoldDB" id="A0A327K542"/>
<dbReference type="Gene3D" id="2.30.40.10">
    <property type="entry name" value="Urease, subunit C, domain 1"/>
    <property type="match status" value="1"/>
</dbReference>
<comment type="caution">
    <text evidence="7">The sequence shown here is derived from an EMBL/GenBank/DDBJ whole genome shotgun (WGS) entry which is preliminary data.</text>
</comment>
<evidence type="ECO:0000256" key="4">
    <source>
        <dbReference type="ARBA" id="ARBA00022833"/>
    </source>
</evidence>
<feature type="domain" description="Amidohydrolase-related" evidence="5">
    <location>
        <begin position="53"/>
        <end position="433"/>
    </location>
</feature>
<dbReference type="GO" id="GO:0005829">
    <property type="term" value="C:cytosol"/>
    <property type="evidence" value="ECO:0007669"/>
    <property type="project" value="TreeGrafter"/>
</dbReference>
<dbReference type="NCBIfam" id="NF006683">
    <property type="entry name" value="PRK09229.1-4"/>
    <property type="match status" value="1"/>
</dbReference>
<dbReference type="Pfam" id="PF01979">
    <property type="entry name" value="Amidohydro_1"/>
    <property type="match status" value="1"/>
</dbReference>
<evidence type="ECO:0000313" key="8">
    <source>
        <dbReference type="Proteomes" id="UP000248863"/>
    </source>
</evidence>
<dbReference type="EMBL" id="NPEU01000609">
    <property type="protein sequence ID" value="RAI30478.1"/>
    <property type="molecule type" value="Genomic_DNA"/>
</dbReference>
<dbReference type="Pfam" id="PF22429">
    <property type="entry name" value="HutF_N"/>
    <property type="match status" value="1"/>
</dbReference>
<dbReference type="Gene3D" id="3.20.20.140">
    <property type="entry name" value="Metal-dependent hydrolases"/>
    <property type="match status" value="1"/>
</dbReference>
<keyword evidence="2" id="KW-0479">Metal-binding</keyword>
<dbReference type="RefSeq" id="WP_111360212.1">
    <property type="nucleotide sequence ID" value="NZ_NHSK01000071.1"/>
</dbReference>
<protein>
    <submittedName>
        <fullName evidence="7">Formimidoylglutamate deiminase</fullName>
    </submittedName>
</protein>
<reference evidence="7 8" key="1">
    <citation type="submission" date="2017-07" db="EMBL/GenBank/DDBJ databases">
        <title>Draft Genome Sequences of Select Purple Nonsulfur Bacteria.</title>
        <authorList>
            <person name="Lasarre B."/>
            <person name="Mckinlay J.B."/>
        </authorList>
    </citation>
    <scope>NUCLEOTIDE SEQUENCE [LARGE SCALE GENOMIC DNA]</scope>
    <source>
        <strain evidence="7 8">DSM 11907</strain>
    </source>
</reference>
<dbReference type="InterPro" id="IPR032466">
    <property type="entry name" value="Metal_Hydrolase"/>
</dbReference>
<dbReference type="InterPro" id="IPR051607">
    <property type="entry name" value="Metallo-dep_hydrolases"/>
</dbReference>
<dbReference type="Proteomes" id="UP000248863">
    <property type="component" value="Unassembled WGS sequence"/>
</dbReference>
<dbReference type="NCBIfam" id="NF006684">
    <property type="entry name" value="PRK09229.1-5"/>
    <property type="match status" value="1"/>
</dbReference>
<keyword evidence="4" id="KW-0862">Zinc</keyword>
<dbReference type="InterPro" id="IPR010252">
    <property type="entry name" value="HutF"/>
</dbReference>
<sequence length="459" mass="49160">MDQTFLLAQALLPDGFAQNVRVTVRDGRFVAVEPNATPNGATTGEAQRIAGLALPGVPNLHCHAFQRGMAGLAERRGPASDSFWTWREVMYRFLAHLTPDDAEAIAAFAYMQMLERGFTAVAEFHYLHHDIDGQPYADLGEMAGRIAAAAAATGIGLTLLPSLYGYGGLGGQPPVAGQRRFLNDPDRFARLVARCRDLVRAVPDARVGIAPHSLRAVTPETLRAALQIAPDGPIHIHAAEQVKEVEDCVAWSGRRPVEWLLDEMPIDRRWVLIHTTHMTPDETVRLARSGAVAGLCPLTEASLGDGIFDGARYLASGGRFGVGTDSNIDIDPAGELRQLEYSQRLAHRARNVMATAEGESTGRRLLGEVLAGGAQALAQPMGAIAPGRRADLVVLDTTHPDLACVSGDRVLDTFLFVAGREAVATVMAGGAIVVEAGRHRAREAITARYGATLKRILAA</sequence>
<dbReference type="InterPro" id="IPR006680">
    <property type="entry name" value="Amidohydro-rel"/>
</dbReference>
<dbReference type="NCBIfam" id="TIGR02022">
    <property type="entry name" value="hutF"/>
    <property type="match status" value="1"/>
</dbReference>
<comment type="cofactor">
    <cofactor evidence="1">
        <name>Zn(2+)</name>
        <dbReference type="ChEBI" id="CHEBI:29105"/>
    </cofactor>
</comment>
<dbReference type="GO" id="GO:0046872">
    <property type="term" value="F:metal ion binding"/>
    <property type="evidence" value="ECO:0007669"/>
    <property type="project" value="UniProtKB-KW"/>
</dbReference>
<evidence type="ECO:0000313" key="7">
    <source>
        <dbReference type="EMBL" id="RAI30478.1"/>
    </source>
</evidence>
<name>A0A327K542_9BRAD</name>
<dbReference type="NCBIfam" id="NF006681">
    <property type="entry name" value="PRK09229.1-2"/>
    <property type="match status" value="1"/>
</dbReference>
<dbReference type="InterPro" id="IPR011059">
    <property type="entry name" value="Metal-dep_hydrolase_composite"/>
</dbReference>
<evidence type="ECO:0000259" key="6">
    <source>
        <dbReference type="Pfam" id="PF22429"/>
    </source>
</evidence>
<accession>A0A327K542</accession>
<dbReference type="InterPro" id="IPR055156">
    <property type="entry name" value="HutF-like_N"/>
</dbReference>
<gene>
    <name evidence="7" type="ORF">CH338_27570</name>
</gene>
<proteinExistence type="predicted"/>
<dbReference type="GO" id="GO:0019239">
    <property type="term" value="F:deaminase activity"/>
    <property type="evidence" value="ECO:0007669"/>
    <property type="project" value="TreeGrafter"/>
</dbReference>
<evidence type="ECO:0000259" key="5">
    <source>
        <dbReference type="Pfam" id="PF01979"/>
    </source>
</evidence>
<evidence type="ECO:0000256" key="2">
    <source>
        <dbReference type="ARBA" id="ARBA00022723"/>
    </source>
</evidence>
<keyword evidence="8" id="KW-1185">Reference proteome</keyword>
<feature type="domain" description="Formimidoylglutamate deiminase N-terminal" evidence="6">
    <location>
        <begin position="9"/>
        <end position="41"/>
    </location>
</feature>